<dbReference type="PANTHER" id="PTHR23073">
    <property type="entry name" value="26S PROTEASOME REGULATORY SUBUNIT"/>
    <property type="match status" value="1"/>
</dbReference>
<dbReference type="STRING" id="1111454.HMPREF1250_1246"/>
<dbReference type="EMBL" id="AWXA01000004">
    <property type="protein sequence ID" value="ERT62474.1"/>
    <property type="molecule type" value="Genomic_DNA"/>
</dbReference>
<dbReference type="InterPro" id="IPR050221">
    <property type="entry name" value="26S_Proteasome_ATPase"/>
</dbReference>
<dbReference type="PATRIC" id="fig|1111454.3.peg.70"/>
<dbReference type="Pfam" id="PF00004">
    <property type="entry name" value="AAA"/>
    <property type="match status" value="1"/>
</dbReference>
<dbReference type="GO" id="GO:0016887">
    <property type="term" value="F:ATP hydrolysis activity"/>
    <property type="evidence" value="ECO:0007669"/>
    <property type="project" value="InterPro"/>
</dbReference>
<accession>U7UU96</accession>
<keyword evidence="2" id="KW-0547">Nucleotide-binding</keyword>
<proteinExistence type="inferred from homology"/>
<dbReference type="InterPro" id="IPR003959">
    <property type="entry name" value="ATPase_AAA_core"/>
</dbReference>
<dbReference type="InterPro" id="IPR027417">
    <property type="entry name" value="P-loop_NTPase"/>
</dbReference>
<dbReference type="RefSeq" id="WP_023052648.1">
    <property type="nucleotide sequence ID" value="NZ_AWXA01000004.1"/>
</dbReference>
<dbReference type="AlphaFoldDB" id="U7UU96"/>
<dbReference type="Gene3D" id="3.40.50.300">
    <property type="entry name" value="P-loop containing nucleotide triphosphate hydrolases"/>
    <property type="match status" value="1"/>
</dbReference>
<organism evidence="5 6">
    <name type="scientific">Megasphaera vaginalis</name>
    <name type="common">ex Srinivasan et al. 2021</name>
    <dbReference type="NCBI Taxonomy" id="1111454"/>
    <lineage>
        <taxon>Bacteria</taxon>
        <taxon>Bacillati</taxon>
        <taxon>Bacillota</taxon>
        <taxon>Negativicutes</taxon>
        <taxon>Veillonellales</taxon>
        <taxon>Veillonellaceae</taxon>
        <taxon>Megasphaera</taxon>
    </lineage>
</organism>
<comment type="caution">
    <text evidence="5">The sequence shown here is derived from an EMBL/GenBank/DDBJ whole genome shotgun (WGS) entry which is preliminary data.</text>
</comment>
<evidence type="ECO:0000313" key="5">
    <source>
        <dbReference type="EMBL" id="ERT62474.1"/>
    </source>
</evidence>
<gene>
    <name evidence="5" type="ORF">HMPREF1250_1246</name>
</gene>
<protein>
    <submittedName>
        <fullName evidence="5">ATPase, AAA family</fullName>
    </submittedName>
</protein>
<dbReference type="eggNOG" id="COG0464">
    <property type="taxonomic scope" value="Bacteria"/>
</dbReference>
<sequence>METKKEENPVINFIPEKPRYTFDDIILPDYVRSRIMDVADSVRYGDIVFKTWGLGKTHKHAKSLGINLYGPSGTGKTMAAHAIADYLGRKLITINYAELESKFVGETPKNIKKAFYAATNTDSILFFDEADAILGHRVTHMASASDVSVNQTRSVMLMEMNEYEDFIIFATNFIESFDSAFMRRIPVHVRFDLPDEGQRKLLWRRYIPDEMPNDINIDALAHDYAGISGGDIANAVLMSAFKAARQHDSQVTEAYVREMIENAIAGKKANGAGRK</sequence>
<dbReference type="SUPFAM" id="SSF52540">
    <property type="entry name" value="P-loop containing nucleoside triphosphate hydrolases"/>
    <property type="match status" value="1"/>
</dbReference>
<comment type="similarity">
    <text evidence="1">Belongs to the AAA ATPase family.</text>
</comment>
<keyword evidence="6" id="KW-1185">Reference proteome</keyword>
<dbReference type="Proteomes" id="UP000017090">
    <property type="component" value="Unassembled WGS sequence"/>
</dbReference>
<evidence type="ECO:0000256" key="2">
    <source>
        <dbReference type="ARBA" id="ARBA00022741"/>
    </source>
</evidence>
<dbReference type="InterPro" id="IPR003593">
    <property type="entry name" value="AAA+_ATPase"/>
</dbReference>
<dbReference type="SMART" id="SM00382">
    <property type="entry name" value="AAA"/>
    <property type="match status" value="1"/>
</dbReference>
<dbReference type="GO" id="GO:0005524">
    <property type="term" value="F:ATP binding"/>
    <property type="evidence" value="ECO:0007669"/>
    <property type="project" value="UniProtKB-KW"/>
</dbReference>
<evidence type="ECO:0000313" key="6">
    <source>
        <dbReference type="Proteomes" id="UP000017090"/>
    </source>
</evidence>
<dbReference type="Gene3D" id="1.10.8.60">
    <property type="match status" value="1"/>
</dbReference>
<evidence type="ECO:0000259" key="4">
    <source>
        <dbReference type="SMART" id="SM00382"/>
    </source>
</evidence>
<keyword evidence="3" id="KW-0067">ATP-binding</keyword>
<name>U7UU96_9FIRM</name>
<evidence type="ECO:0000256" key="3">
    <source>
        <dbReference type="ARBA" id="ARBA00022840"/>
    </source>
</evidence>
<dbReference type="CDD" id="cd19481">
    <property type="entry name" value="RecA-like_protease"/>
    <property type="match status" value="1"/>
</dbReference>
<dbReference type="OrthoDB" id="9806903at2"/>
<reference evidence="5 6" key="1">
    <citation type="submission" date="2013-09" db="EMBL/GenBank/DDBJ databases">
        <authorList>
            <person name="Durkin A.S."/>
            <person name="Haft D.R."/>
            <person name="McCorrison J."/>
            <person name="Torralba M."/>
            <person name="Gillis M."/>
            <person name="Haft D.H."/>
            <person name="Methe B."/>
            <person name="Sutton G."/>
            <person name="Nelson K.E."/>
        </authorList>
    </citation>
    <scope>NUCLEOTIDE SEQUENCE [LARGE SCALE GENOMIC DNA]</scope>
    <source>
        <strain evidence="5 6">BV3C16-1</strain>
    </source>
</reference>
<feature type="domain" description="AAA+ ATPase" evidence="4">
    <location>
        <begin position="62"/>
        <end position="195"/>
    </location>
</feature>
<evidence type="ECO:0000256" key="1">
    <source>
        <dbReference type="ARBA" id="ARBA00006914"/>
    </source>
</evidence>